<dbReference type="RefSeq" id="WP_377328190.1">
    <property type="nucleotide sequence ID" value="NZ_JBHSNG010000016.1"/>
</dbReference>
<dbReference type="Pfam" id="PF00450">
    <property type="entry name" value="Peptidase_S10"/>
    <property type="match status" value="1"/>
</dbReference>
<protein>
    <submittedName>
        <fullName evidence="3">S10 family peptidase</fullName>
    </submittedName>
</protein>
<proteinExistence type="predicted"/>
<evidence type="ECO:0000313" key="4">
    <source>
        <dbReference type="Proteomes" id="UP001596111"/>
    </source>
</evidence>
<evidence type="ECO:0000313" key="3">
    <source>
        <dbReference type="EMBL" id="MFC5582269.1"/>
    </source>
</evidence>
<gene>
    <name evidence="3" type="ORF">ACFPPB_14195</name>
</gene>
<comment type="caution">
    <text evidence="3">The sequence shown here is derived from an EMBL/GenBank/DDBJ whole genome shotgun (WGS) entry which is preliminary data.</text>
</comment>
<dbReference type="InterPro" id="IPR001563">
    <property type="entry name" value="Peptidase_S10"/>
</dbReference>
<keyword evidence="4" id="KW-1185">Reference proteome</keyword>
<feature type="signal peptide" evidence="2">
    <location>
        <begin position="1"/>
        <end position="23"/>
    </location>
</feature>
<organism evidence="3 4">
    <name type="scientific">Rhodanobacter terrae</name>
    <dbReference type="NCBI Taxonomy" id="418647"/>
    <lineage>
        <taxon>Bacteria</taxon>
        <taxon>Pseudomonadati</taxon>
        <taxon>Pseudomonadota</taxon>
        <taxon>Gammaproteobacteria</taxon>
        <taxon>Lysobacterales</taxon>
        <taxon>Rhodanobacteraceae</taxon>
        <taxon>Rhodanobacter</taxon>
    </lineage>
</organism>
<dbReference type="Gene3D" id="3.40.50.1820">
    <property type="entry name" value="alpha/beta hydrolase"/>
    <property type="match status" value="1"/>
</dbReference>
<evidence type="ECO:0000256" key="2">
    <source>
        <dbReference type="SAM" id="SignalP"/>
    </source>
</evidence>
<sequence length="518" mass="57119">MRHLTTLLLAGAFALAPSAPGHADEAPTAIKAGTGRHHEAHDVKAPDKESATRTQHSVSIGGHTIKYTATAGTLIIRDDKNEPQASVFYVAYTVDTGKPEKRPVTFLYNGGPGSSSMWLHMGSFAPVRIETASPEATAPPPYHLVPNGDSLLDKTDLVFIDAVGAGYSRPLGKATGKDFWGVDQDISAFARAIQRYVSLNRRWNSPKFLYGESYGTTRSAALVDALQDKGMAFNGVILMSSILNYGIRIPGYDEIYIGYLPSYAAAAWYHDKIPNKPADLKSFLDQVRAWAQGSYAAALAQGQNLPAAQVDAVAQQLAAYTGLPVQYVKDANLRIDLGRFRKELLRDQRLTLGRFDSRFTGTDPDAAGETPDYDASDTGISGAFVSAFHDYLDQQLHYHSDLDYRPTYGEINKDWDWKHKAADVKRPLPLAYVAGDLAHAMRTNPNLKVLSVNGYYDFATPFFITEYDLAHMHLDPSLRGNLQFLYYPSGHMIYLNTDALKQLKTDLAPFYDRAAPQR</sequence>
<feature type="region of interest" description="Disordered" evidence="1">
    <location>
        <begin position="34"/>
        <end position="57"/>
    </location>
</feature>
<dbReference type="EMBL" id="JBHSNG010000016">
    <property type="protein sequence ID" value="MFC5582269.1"/>
    <property type="molecule type" value="Genomic_DNA"/>
</dbReference>
<dbReference type="SUPFAM" id="SSF53474">
    <property type="entry name" value="alpha/beta-Hydrolases"/>
    <property type="match status" value="1"/>
</dbReference>
<name>A0ABW0T141_9GAMM</name>
<evidence type="ECO:0000256" key="1">
    <source>
        <dbReference type="SAM" id="MobiDB-lite"/>
    </source>
</evidence>
<feature type="compositionally biased region" description="Basic and acidic residues" evidence="1">
    <location>
        <begin position="36"/>
        <end position="51"/>
    </location>
</feature>
<reference evidence="4" key="1">
    <citation type="journal article" date="2019" name="Int. J. Syst. Evol. Microbiol.">
        <title>The Global Catalogue of Microorganisms (GCM) 10K type strain sequencing project: providing services to taxonomists for standard genome sequencing and annotation.</title>
        <authorList>
            <consortium name="The Broad Institute Genomics Platform"/>
            <consortium name="The Broad Institute Genome Sequencing Center for Infectious Disease"/>
            <person name="Wu L."/>
            <person name="Ma J."/>
        </authorList>
    </citation>
    <scope>NUCLEOTIDE SEQUENCE [LARGE SCALE GENOMIC DNA]</scope>
    <source>
        <strain evidence="4">CGMCC 1.13587</strain>
    </source>
</reference>
<keyword evidence="2" id="KW-0732">Signal</keyword>
<accession>A0ABW0T141</accession>
<dbReference type="Proteomes" id="UP001596111">
    <property type="component" value="Unassembled WGS sequence"/>
</dbReference>
<feature type="chain" id="PRO_5045653504" evidence="2">
    <location>
        <begin position="24"/>
        <end position="518"/>
    </location>
</feature>
<dbReference type="InterPro" id="IPR029058">
    <property type="entry name" value="AB_hydrolase_fold"/>
</dbReference>